<dbReference type="EMBL" id="BK016073">
    <property type="protein sequence ID" value="DAF92788.1"/>
    <property type="molecule type" value="Genomic_DNA"/>
</dbReference>
<name>A0A8S5UEB9_9CAUD</name>
<dbReference type="InterPro" id="IPR021145">
    <property type="entry name" value="Portal_protein_SPP1_Gp6-like"/>
</dbReference>
<organism evidence="1">
    <name type="scientific">Siphoviridae sp. ctdj515</name>
    <dbReference type="NCBI Taxonomy" id="2825582"/>
    <lineage>
        <taxon>Viruses</taxon>
        <taxon>Duplodnaviria</taxon>
        <taxon>Heunggongvirae</taxon>
        <taxon>Uroviricota</taxon>
        <taxon>Caudoviricetes</taxon>
    </lineage>
</organism>
<dbReference type="Pfam" id="PF05133">
    <property type="entry name" value="SPP1_portal"/>
    <property type="match status" value="1"/>
</dbReference>
<evidence type="ECO:0000313" key="1">
    <source>
        <dbReference type="EMBL" id="DAF92788.1"/>
    </source>
</evidence>
<sequence length="522" mass="57283">MTKTPEEWLAYLTAKMDKERPRTDLLRSYTNGSSPLPEMGPNLAKAWLKFQRRARTNPGKLVVSALADRLIPNGVTVGASEDSPAAQAAARIWRDNRLKVVFADAIWDAATLGHGYLLVTQDEDGRACVTYERPEHMYVEPDPVRPWRALAAVKVWRDQAAGLDHLVMWTPGLRMSYWRSAYDKSRQLISRVSGDWQLDLGGVQPFEGAPPVVVLENRFGMGEFEHVLDLIDRINWQTLQRLVIISMQAFRQRALKSAEGSAGLPAEDESGNAIDYQAIFEPSPAALWELPPGVEIWESSQTQITEILNATKDDWRELAAETSTPLSIMLPDSANQSAAGAEQPQKALLSKAGDRIERFKPALAYLIVKALAVEGIALGEDETVEVLFVPPHAVSLTEKYAAAVQARNAGEALETIQRNILGYSPEQIAQDKQRRAEEQLALAFALQDKPQPQLTDEAVTPVTGGDPADLKLRFDALGTAIRAGVAPDSASQVVGLDGIRFTGAVPVALRLPETQSATLEEK</sequence>
<proteinExistence type="predicted"/>
<reference evidence="1" key="1">
    <citation type="journal article" date="2021" name="Proc. Natl. Acad. Sci. U.S.A.">
        <title>A Catalog of Tens of Thousands of Viruses from Human Metagenomes Reveals Hidden Associations with Chronic Diseases.</title>
        <authorList>
            <person name="Tisza M.J."/>
            <person name="Buck C.B."/>
        </authorList>
    </citation>
    <scope>NUCLEOTIDE SEQUENCE</scope>
    <source>
        <strain evidence="1">Ctdj515</strain>
    </source>
</reference>
<accession>A0A8S5UEB9</accession>
<protein>
    <submittedName>
        <fullName evidence="1">PORTAL PROTEIN</fullName>
    </submittedName>
</protein>